<dbReference type="PROSITE" id="PS51387">
    <property type="entry name" value="FAD_PCMH"/>
    <property type="match status" value="1"/>
</dbReference>
<dbReference type="EMBL" id="ML994654">
    <property type="protein sequence ID" value="KAF2181124.1"/>
    <property type="molecule type" value="Genomic_DNA"/>
</dbReference>
<dbReference type="Pfam" id="PF01565">
    <property type="entry name" value="FAD_binding_4"/>
    <property type="match status" value="1"/>
</dbReference>
<dbReference type="SUPFAM" id="SSF56176">
    <property type="entry name" value="FAD-binding/transporter-associated domain-like"/>
    <property type="match status" value="1"/>
</dbReference>
<keyword evidence="6" id="KW-1185">Reference proteome</keyword>
<evidence type="ECO:0000313" key="6">
    <source>
        <dbReference type="Proteomes" id="UP000800200"/>
    </source>
</evidence>
<name>A0A6A6DNJ7_9PEZI</name>
<dbReference type="InterPro" id="IPR006094">
    <property type="entry name" value="Oxid_FAD_bind_N"/>
</dbReference>
<dbReference type="OrthoDB" id="9983560at2759"/>
<dbReference type="Proteomes" id="UP000800200">
    <property type="component" value="Unassembled WGS sequence"/>
</dbReference>
<dbReference type="AlphaFoldDB" id="A0A6A6DNJ7"/>
<sequence>MKYTFVYQLAASFLLSSVIALAQTEAPTTENIVQSGGRRYACKCYPGDRCWPTSQKWKALNDTVGGTIKEVIPNWAVCYNTFEGKPTYNAAACAEATANFPLEQWTTDQDILNLWIFWTNNTCLPTTNPGDTCTLGYYPEYVIRAKTKADIKAGIDFARNNNVRLIIRNTGHDFMGRSTGYGSLAINTHDFKSVEFTKRYTGPGGYTGGAVTVGAGIQGRELLRLGNQQSPKVAIVTGECPTVGFAGGYIQGGGHGPLATLYGLAADQALSFDVITADGVYRTANARENPDLFWALKGGGPSTFATIVSVTVKTFPETKAAGAVFRINGTHTNDTEVFWKGFRAFHNLSNHYVENGMFVYYQLLTDSLNAQPFVAPTKTAAQLKEILKPLVDQLNSQNIPHSLTYHEYSTFFDLYIDLFADEGSGANMLVGGRLFTKTDIRNNGNGIVDAIRQSTEASQYGMIGHIVGPGTGAPVVDNAIHPQWRDGSSFSISVLLQPTNVTWAEKRAAEVFLTDQVDGPLRAASPNGAAYVNEGNLEEPNWQQAYWGSNYPRLLSLKKKWDPKGVFYARTTPGTEDWEVIDYGTRLCKKV</sequence>
<dbReference type="PANTHER" id="PTHR13878">
    <property type="entry name" value="GULONOLACTONE OXIDASE"/>
    <property type="match status" value="1"/>
</dbReference>
<evidence type="ECO:0000256" key="1">
    <source>
        <dbReference type="ARBA" id="ARBA00005466"/>
    </source>
</evidence>
<protein>
    <submittedName>
        <fullName evidence="5">FAD binding domain-containing protein</fullName>
    </submittedName>
</protein>
<organism evidence="5 6">
    <name type="scientific">Zopfia rhizophila CBS 207.26</name>
    <dbReference type="NCBI Taxonomy" id="1314779"/>
    <lineage>
        <taxon>Eukaryota</taxon>
        <taxon>Fungi</taxon>
        <taxon>Dikarya</taxon>
        <taxon>Ascomycota</taxon>
        <taxon>Pezizomycotina</taxon>
        <taxon>Dothideomycetes</taxon>
        <taxon>Dothideomycetes incertae sedis</taxon>
        <taxon>Zopfiaceae</taxon>
        <taxon>Zopfia</taxon>
    </lineage>
</organism>
<dbReference type="GO" id="GO:0071949">
    <property type="term" value="F:FAD binding"/>
    <property type="evidence" value="ECO:0007669"/>
    <property type="project" value="InterPro"/>
</dbReference>
<evidence type="ECO:0000256" key="2">
    <source>
        <dbReference type="ARBA" id="ARBA00023002"/>
    </source>
</evidence>
<dbReference type="InterPro" id="IPR012951">
    <property type="entry name" value="BBE"/>
</dbReference>
<dbReference type="PANTHER" id="PTHR13878:SF97">
    <property type="entry name" value="ISOAMYL ALCOHOL OXIDASE"/>
    <property type="match status" value="1"/>
</dbReference>
<evidence type="ECO:0000313" key="5">
    <source>
        <dbReference type="EMBL" id="KAF2181124.1"/>
    </source>
</evidence>
<keyword evidence="2" id="KW-0560">Oxidoreductase</keyword>
<dbReference type="GO" id="GO:0016491">
    <property type="term" value="F:oxidoreductase activity"/>
    <property type="evidence" value="ECO:0007669"/>
    <property type="project" value="UniProtKB-KW"/>
</dbReference>
<comment type="similarity">
    <text evidence="1">Belongs to the oxygen-dependent FAD-linked oxidoreductase family.</text>
</comment>
<dbReference type="InterPro" id="IPR016166">
    <property type="entry name" value="FAD-bd_PCMH"/>
</dbReference>
<accession>A0A6A6DNJ7</accession>
<feature type="domain" description="FAD-binding PCMH-type" evidence="4">
    <location>
        <begin position="135"/>
        <end position="317"/>
    </location>
</feature>
<keyword evidence="3" id="KW-0732">Signal</keyword>
<evidence type="ECO:0000259" key="4">
    <source>
        <dbReference type="PROSITE" id="PS51387"/>
    </source>
</evidence>
<evidence type="ECO:0000256" key="3">
    <source>
        <dbReference type="SAM" id="SignalP"/>
    </source>
</evidence>
<dbReference type="InterPro" id="IPR036318">
    <property type="entry name" value="FAD-bd_PCMH-like_sf"/>
</dbReference>
<feature type="chain" id="PRO_5025391509" evidence="3">
    <location>
        <begin position="25"/>
        <end position="591"/>
    </location>
</feature>
<gene>
    <name evidence="5" type="ORF">K469DRAFT_752968</name>
</gene>
<dbReference type="Pfam" id="PF08031">
    <property type="entry name" value="BBE"/>
    <property type="match status" value="1"/>
</dbReference>
<dbReference type="Gene3D" id="3.30.465.10">
    <property type="match status" value="2"/>
</dbReference>
<reference evidence="5" key="1">
    <citation type="journal article" date="2020" name="Stud. Mycol.">
        <title>101 Dothideomycetes genomes: a test case for predicting lifestyles and emergence of pathogens.</title>
        <authorList>
            <person name="Haridas S."/>
            <person name="Albert R."/>
            <person name="Binder M."/>
            <person name="Bloem J."/>
            <person name="Labutti K."/>
            <person name="Salamov A."/>
            <person name="Andreopoulos B."/>
            <person name="Baker S."/>
            <person name="Barry K."/>
            <person name="Bills G."/>
            <person name="Bluhm B."/>
            <person name="Cannon C."/>
            <person name="Castanera R."/>
            <person name="Culley D."/>
            <person name="Daum C."/>
            <person name="Ezra D."/>
            <person name="Gonzalez J."/>
            <person name="Henrissat B."/>
            <person name="Kuo A."/>
            <person name="Liang C."/>
            <person name="Lipzen A."/>
            <person name="Lutzoni F."/>
            <person name="Magnuson J."/>
            <person name="Mondo S."/>
            <person name="Nolan M."/>
            <person name="Ohm R."/>
            <person name="Pangilinan J."/>
            <person name="Park H.-J."/>
            <person name="Ramirez L."/>
            <person name="Alfaro M."/>
            <person name="Sun H."/>
            <person name="Tritt A."/>
            <person name="Yoshinaga Y."/>
            <person name="Zwiers L.-H."/>
            <person name="Turgeon B."/>
            <person name="Goodwin S."/>
            <person name="Spatafora J."/>
            <person name="Crous P."/>
            <person name="Grigoriev I."/>
        </authorList>
    </citation>
    <scope>NUCLEOTIDE SEQUENCE</scope>
    <source>
        <strain evidence="5">CBS 207.26</strain>
    </source>
</reference>
<proteinExistence type="inferred from homology"/>
<dbReference type="InterPro" id="IPR050432">
    <property type="entry name" value="FAD-linked_Oxidoreductases_BP"/>
</dbReference>
<feature type="signal peptide" evidence="3">
    <location>
        <begin position="1"/>
        <end position="24"/>
    </location>
</feature>
<dbReference type="InterPro" id="IPR016169">
    <property type="entry name" value="FAD-bd_PCMH_sub2"/>
</dbReference>